<sequence>MTSPKRHRNQALHAVALLEATKGALIITVGFGLLALIHQDLQALAEEIIRHFHLNPASSIPRIFLEAAAKADGGKLDLLALGAFSYAAVRFAEAWGLWRGRPWAEWLGIVSGSIYLPLEVYELFASVTPIKLGIFLVNAVVVSVLVRERLNARHTMRQP</sequence>
<reference evidence="2 3" key="1">
    <citation type="submission" date="2021-03" db="EMBL/GenBank/DDBJ databases">
        <title>Geobacter metallireducens gen. nov. sp. nov., a microorganism capable of coupling the complete oxidation of organic compounds to the reduction of iron and other metals.</title>
        <authorList>
            <person name="Li Y."/>
        </authorList>
    </citation>
    <scope>NUCLEOTIDE SEQUENCE [LARGE SCALE GENOMIC DNA]</scope>
    <source>
        <strain evidence="2 3">Jerry-YX</strain>
    </source>
</reference>
<dbReference type="InterPro" id="IPR021125">
    <property type="entry name" value="DUF2127"/>
</dbReference>
<name>A0ABX7Q4T3_9BACT</name>
<evidence type="ECO:0000313" key="3">
    <source>
        <dbReference type="Proteomes" id="UP000663651"/>
    </source>
</evidence>
<keyword evidence="1" id="KW-0812">Transmembrane</keyword>
<evidence type="ECO:0000256" key="1">
    <source>
        <dbReference type="SAM" id="Phobius"/>
    </source>
</evidence>
<dbReference type="RefSeq" id="WP_207163779.1">
    <property type="nucleotide sequence ID" value="NZ_CP071382.1"/>
</dbReference>
<dbReference type="Pfam" id="PF09900">
    <property type="entry name" value="DUF2127"/>
    <property type="match status" value="1"/>
</dbReference>
<feature type="transmembrane region" description="Helical" evidence="1">
    <location>
        <begin position="123"/>
        <end position="146"/>
    </location>
</feature>
<accession>A0ABX7Q4T3</accession>
<dbReference type="EMBL" id="CP071382">
    <property type="protein sequence ID" value="QSV45990.1"/>
    <property type="molecule type" value="Genomic_DNA"/>
</dbReference>
<organism evidence="2 3">
    <name type="scientific">Geobacter benzoatilyticus</name>
    <dbReference type="NCBI Taxonomy" id="2815309"/>
    <lineage>
        <taxon>Bacteria</taxon>
        <taxon>Pseudomonadati</taxon>
        <taxon>Thermodesulfobacteriota</taxon>
        <taxon>Desulfuromonadia</taxon>
        <taxon>Geobacterales</taxon>
        <taxon>Geobacteraceae</taxon>
        <taxon>Geobacter</taxon>
    </lineage>
</organism>
<feature type="transmembrane region" description="Helical" evidence="1">
    <location>
        <begin position="12"/>
        <end position="37"/>
    </location>
</feature>
<keyword evidence="3" id="KW-1185">Reference proteome</keyword>
<keyword evidence="1" id="KW-1133">Transmembrane helix</keyword>
<gene>
    <name evidence="2" type="ORF">JZM60_01450</name>
</gene>
<evidence type="ECO:0000313" key="2">
    <source>
        <dbReference type="EMBL" id="QSV45990.1"/>
    </source>
</evidence>
<protein>
    <submittedName>
        <fullName evidence="2">DUF2127 domain-containing protein</fullName>
    </submittedName>
</protein>
<proteinExistence type="predicted"/>
<keyword evidence="1" id="KW-0472">Membrane</keyword>
<dbReference type="Proteomes" id="UP000663651">
    <property type="component" value="Chromosome"/>
</dbReference>